<name>A0AAN7U883_9PEZI</name>
<dbReference type="EMBL" id="JAWHQM010000006">
    <property type="protein sequence ID" value="KAK5627750.1"/>
    <property type="molecule type" value="Genomic_DNA"/>
</dbReference>
<accession>A0AAN7U883</accession>
<keyword evidence="2" id="KW-1185">Reference proteome</keyword>
<evidence type="ECO:0000313" key="1">
    <source>
        <dbReference type="EMBL" id="KAK5627750.1"/>
    </source>
</evidence>
<protein>
    <submittedName>
        <fullName evidence="1">Uncharacterized protein</fullName>
    </submittedName>
</protein>
<proteinExistence type="predicted"/>
<organism evidence="1 2">
    <name type="scientific">Xylaria bambusicola</name>
    <dbReference type="NCBI Taxonomy" id="326684"/>
    <lineage>
        <taxon>Eukaryota</taxon>
        <taxon>Fungi</taxon>
        <taxon>Dikarya</taxon>
        <taxon>Ascomycota</taxon>
        <taxon>Pezizomycotina</taxon>
        <taxon>Sordariomycetes</taxon>
        <taxon>Xylariomycetidae</taxon>
        <taxon>Xylariales</taxon>
        <taxon>Xylariaceae</taxon>
        <taxon>Xylaria</taxon>
    </lineage>
</organism>
<gene>
    <name evidence="1" type="ORF">RRF57_003465</name>
</gene>
<dbReference type="Proteomes" id="UP001305414">
    <property type="component" value="Unassembled WGS sequence"/>
</dbReference>
<reference evidence="1 2" key="1">
    <citation type="submission" date="2023-10" db="EMBL/GenBank/DDBJ databases">
        <title>Draft genome sequence of Xylaria bambusicola isolate GMP-LS, the root and basal stem rot pathogen of sugarcane in Indonesia.</title>
        <authorList>
            <person name="Selvaraj P."/>
            <person name="Muralishankar V."/>
            <person name="Muruganantham S."/>
            <person name="Sp S."/>
            <person name="Haryani S."/>
            <person name="Lau K.J.X."/>
            <person name="Naqvi N.I."/>
        </authorList>
    </citation>
    <scope>NUCLEOTIDE SEQUENCE [LARGE SCALE GENOMIC DNA]</scope>
    <source>
        <strain evidence="1">GMP-LS</strain>
    </source>
</reference>
<dbReference type="AlphaFoldDB" id="A0AAN7U883"/>
<comment type="caution">
    <text evidence="1">The sequence shown here is derived from an EMBL/GenBank/DDBJ whole genome shotgun (WGS) entry which is preliminary data.</text>
</comment>
<evidence type="ECO:0000313" key="2">
    <source>
        <dbReference type="Proteomes" id="UP001305414"/>
    </source>
</evidence>
<sequence>MVRCSVTSVFINSESTFDVVYSHIAREWHQQEDIVNPFHNSRRNHIETCWIFDLDNDVLRLNKENRHLQLPLSLIRARSVTITDFESYAPLRLSEPGSRPFLASPYWNLRCKGLDPERLGRRRAFVGRVLNDFAFQWRHILCGRYNNSTFRKFACAIIRIATLDFNVVEATTSRQGSGGFLVWLHNLPEWDPLKGDVVPVSRISIVVSRHITHAIAIARKHFAKTTPSAPSQIASTLSDEYQTYLILTVREVILYRIKNDSEIYTKPERLFDGYESPSEEALQLLLEATYGHLTGTLTCRLPLELQDRILDNVSAGPIERARVGCLLECGSIFTWKCGGRNIEREEGCRNRTQSTPVESHIWFGDHPSGVAYK</sequence>